<keyword evidence="5 8" id="KW-0547">Nucleotide-binding</keyword>
<keyword evidence="4 8" id="KW-0819">tRNA processing</keyword>
<evidence type="ECO:0000313" key="10">
    <source>
        <dbReference type="EMBL" id="TKT92682.1"/>
    </source>
</evidence>
<evidence type="ECO:0000259" key="9">
    <source>
        <dbReference type="SMART" id="SM00977"/>
    </source>
</evidence>
<evidence type="ECO:0000256" key="4">
    <source>
        <dbReference type="ARBA" id="ARBA00022694"/>
    </source>
</evidence>
<evidence type="ECO:0000256" key="3">
    <source>
        <dbReference type="ARBA" id="ARBA00022598"/>
    </source>
</evidence>
<comment type="caution">
    <text evidence="10">The sequence shown here is derived from an EMBL/GenBank/DDBJ whole genome shotgun (WGS) entry which is preliminary data.</text>
</comment>
<dbReference type="Pfam" id="PF01171">
    <property type="entry name" value="ATP_bind_3"/>
    <property type="match status" value="1"/>
</dbReference>
<evidence type="ECO:0000313" key="11">
    <source>
        <dbReference type="Proteomes" id="UP000304900"/>
    </source>
</evidence>
<dbReference type="GO" id="GO:0032267">
    <property type="term" value="F:tRNA(Ile)-lysidine synthase activity"/>
    <property type="evidence" value="ECO:0007669"/>
    <property type="project" value="UniProtKB-EC"/>
</dbReference>
<proteinExistence type="inferred from homology"/>
<dbReference type="OrthoDB" id="9807403at2"/>
<feature type="domain" description="Lysidine-tRNA(Ile) synthetase C-terminal" evidence="9">
    <location>
        <begin position="367"/>
        <end position="441"/>
    </location>
</feature>
<dbReference type="NCBIfam" id="TIGR02432">
    <property type="entry name" value="lysidine_TilS_N"/>
    <property type="match status" value="1"/>
</dbReference>
<dbReference type="InterPro" id="IPR011063">
    <property type="entry name" value="TilS/TtcA_N"/>
</dbReference>
<evidence type="ECO:0000256" key="2">
    <source>
        <dbReference type="ARBA" id="ARBA00022490"/>
    </source>
</evidence>
<evidence type="ECO:0000256" key="8">
    <source>
        <dbReference type="HAMAP-Rule" id="MF_01161"/>
    </source>
</evidence>
<dbReference type="SUPFAM" id="SSF56037">
    <property type="entry name" value="PheT/TilS domain"/>
    <property type="match status" value="1"/>
</dbReference>
<dbReference type="InterPro" id="IPR012094">
    <property type="entry name" value="tRNA_Ile_lys_synt"/>
</dbReference>
<dbReference type="EMBL" id="SZVO01000003">
    <property type="protein sequence ID" value="TKT92682.1"/>
    <property type="molecule type" value="Genomic_DNA"/>
</dbReference>
<comment type="domain">
    <text evidence="8">The N-terminal region contains the highly conserved SGGXDS motif, predicted to be a P-loop motif involved in ATP binding.</text>
</comment>
<dbReference type="GO" id="GO:0006400">
    <property type="term" value="P:tRNA modification"/>
    <property type="evidence" value="ECO:0007669"/>
    <property type="project" value="UniProtKB-UniRule"/>
</dbReference>
<dbReference type="AlphaFoldDB" id="A0A4U6D5T1"/>
<organism evidence="10 11">
    <name type="scientific">Dyadobacter frigoris</name>
    <dbReference type="NCBI Taxonomy" id="2576211"/>
    <lineage>
        <taxon>Bacteria</taxon>
        <taxon>Pseudomonadati</taxon>
        <taxon>Bacteroidota</taxon>
        <taxon>Cytophagia</taxon>
        <taxon>Cytophagales</taxon>
        <taxon>Spirosomataceae</taxon>
        <taxon>Dyadobacter</taxon>
    </lineage>
</organism>
<dbReference type="Gene3D" id="3.40.50.620">
    <property type="entry name" value="HUPs"/>
    <property type="match status" value="1"/>
</dbReference>
<sequence length="447" mass="50945">MLESFLTFINQQKLGLSEKSTLLTVSGGADSIVLAHLFYRAGFSASIAHCNFGLRDKESDGDELFVKQLAEQYGFPFFVTRFETKKIATQRGISTQMAARDLRYEWFEEVRISQNLDFIATAHHANDTFETVLLNLTRGTGLAGLHGISVINQSLIRPLLFASKEQILQYIVDNQLVFREDSSNSSNAYKRNLIRHEVVPVLKKMNPSLEKTFGVTSQRLKSADVLLNNFLKDWQVSVTENVQGDLHISIAAILNSPEPVYRLWFILEEFGFSYSQGQEIFRAAEGVSGKVFYSGLHQILKDRDFFIVSKRENSVGNDELIIDQPEGIFKTGMLIFEIRKFLKTNEFKIDKKADLAYLDAEKLVFPLTIRSWVKGDHFCPFGMKGKSKKISDLLIDLKLNLNQKQKVKIISNGNGDIMWVIGLRTCEKYKVTDMTREIIEVSVREEH</sequence>
<dbReference type="InterPro" id="IPR014729">
    <property type="entry name" value="Rossmann-like_a/b/a_fold"/>
</dbReference>
<comment type="similarity">
    <text evidence="8">Belongs to the tRNA(Ile)-lysidine synthase family.</text>
</comment>
<dbReference type="RefSeq" id="WP_137339410.1">
    <property type="nucleotide sequence ID" value="NZ_BSQH01000002.1"/>
</dbReference>
<comment type="subcellular location">
    <subcellularLocation>
        <location evidence="1 8">Cytoplasm</location>
    </subcellularLocation>
</comment>
<keyword evidence="6 8" id="KW-0067">ATP-binding</keyword>
<dbReference type="Pfam" id="PF11734">
    <property type="entry name" value="TilS_C"/>
    <property type="match status" value="1"/>
</dbReference>
<dbReference type="SMART" id="SM00977">
    <property type="entry name" value="TilS_C"/>
    <property type="match status" value="1"/>
</dbReference>
<accession>A0A4U6D5T1</accession>
<evidence type="ECO:0000256" key="6">
    <source>
        <dbReference type="ARBA" id="ARBA00022840"/>
    </source>
</evidence>
<evidence type="ECO:0000256" key="7">
    <source>
        <dbReference type="ARBA" id="ARBA00048539"/>
    </source>
</evidence>
<feature type="binding site" evidence="8">
    <location>
        <begin position="26"/>
        <end position="31"/>
    </location>
    <ligand>
        <name>ATP</name>
        <dbReference type="ChEBI" id="CHEBI:30616"/>
    </ligand>
</feature>
<dbReference type="Proteomes" id="UP000304900">
    <property type="component" value="Unassembled WGS sequence"/>
</dbReference>
<dbReference type="InterPro" id="IPR012796">
    <property type="entry name" value="Lysidine-tRNA-synth_C"/>
</dbReference>
<dbReference type="GO" id="GO:0005737">
    <property type="term" value="C:cytoplasm"/>
    <property type="evidence" value="ECO:0007669"/>
    <property type="project" value="UniProtKB-SubCell"/>
</dbReference>
<dbReference type="InterPro" id="IPR012795">
    <property type="entry name" value="tRNA_Ile_lys_synt_N"/>
</dbReference>
<comment type="catalytic activity">
    <reaction evidence="7 8">
        <text>cytidine(34) in tRNA(Ile2) + L-lysine + ATP = lysidine(34) in tRNA(Ile2) + AMP + diphosphate + H(+)</text>
        <dbReference type="Rhea" id="RHEA:43744"/>
        <dbReference type="Rhea" id="RHEA-COMP:10625"/>
        <dbReference type="Rhea" id="RHEA-COMP:10670"/>
        <dbReference type="ChEBI" id="CHEBI:15378"/>
        <dbReference type="ChEBI" id="CHEBI:30616"/>
        <dbReference type="ChEBI" id="CHEBI:32551"/>
        <dbReference type="ChEBI" id="CHEBI:33019"/>
        <dbReference type="ChEBI" id="CHEBI:82748"/>
        <dbReference type="ChEBI" id="CHEBI:83665"/>
        <dbReference type="ChEBI" id="CHEBI:456215"/>
        <dbReference type="EC" id="6.3.4.19"/>
    </reaction>
</comment>
<dbReference type="EC" id="6.3.4.19" evidence="8"/>
<name>A0A4U6D5T1_9BACT</name>
<comment type="function">
    <text evidence="8">Ligates lysine onto the cytidine present at position 34 of the AUA codon-specific tRNA(Ile) that contains the anticodon CAU, in an ATP-dependent manner. Cytidine is converted to lysidine, thus changing the amino acid specificity of the tRNA from methionine to isoleucine.</text>
</comment>
<gene>
    <name evidence="8 10" type="primary">tilS</name>
    <name evidence="10" type="ORF">FDK13_07675</name>
</gene>
<dbReference type="CDD" id="cd01992">
    <property type="entry name" value="TilS_N"/>
    <property type="match status" value="1"/>
</dbReference>
<dbReference type="PANTHER" id="PTHR43033:SF1">
    <property type="entry name" value="TRNA(ILE)-LYSIDINE SYNTHASE-RELATED"/>
    <property type="match status" value="1"/>
</dbReference>
<dbReference type="SUPFAM" id="SSF52402">
    <property type="entry name" value="Adenine nucleotide alpha hydrolases-like"/>
    <property type="match status" value="1"/>
</dbReference>
<keyword evidence="3 8" id="KW-0436">Ligase</keyword>
<reference evidence="10 11" key="1">
    <citation type="submission" date="2019-05" db="EMBL/GenBank/DDBJ databases">
        <title>Dyadobacter AR-3-8 sp. nov., isolated from arctic soil.</title>
        <authorList>
            <person name="Chaudhary D.K."/>
        </authorList>
    </citation>
    <scope>NUCLEOTIDE SEQUENCE [LARGE SCALE GENOMIC DNA]</scope>
    <source>
        <strain evidence="10 11">AR-3-8</strain>
    </source>
</reference>
<dbReference type="PANTHER" id="PTHR43033">
    <property type="entry name" value="TRNA(ILE)-LYSIDINE SYNTHASE-RELATED"/>
    <property type="match status" value="1"/>
</dbReference>
<dbReference type="NCBIfam" id="TIGR02433">
    <property type="entry name" value="lysidine_TilS_C"/>
    <property type="match status" value="1"/>
</dbReference>
<protein>
    <recommendedName>
        <fullName evidence="8">tRNA(Ile)-lysidine synthase</fullName>
        <ecNumber evidence="8">6.3.4.19</ecNumber>
    </recommendedName>
    <alternativeName>
        <fullName evidence="8">tRNA(Ile)-2-lysyl-cytidine synthase</fullName>
    </alternativeName>
    <alternativeName>
        <fullName evidence="8">tRNA(Ile)-lysidine synthetase</fullName>
    </alternativeName>
</protein>
<evidence type="ECO:0000256" key="1">
    <source>
        <dbReference type="ARBA" id="ARBA00004496"/>
    </source>
</evidence>
<keyword evidence="2 8" id="KW-0963">Cytoplasm</keyword>
<evidence type="ECO:0000256" key="5">
    <source>
        <dbReference type="ARBA" id="ARBA00022741"/>
    </source>
</evidence>
<dbReference type="HAMAP" id="MF_01161">
    <property type="entry name" value="tRNA_Ile_lys_synt"/>
    <property type="match status" value="1"/>
</dbReference>
<keyword evidence="11" id="KW-1185">Reference proteome</keyword>
<dbReference type="GO" id="GO:0005524">
    <property type="term" value="F:ATP binding"/>
    <property type="evidence" value="ECO:0007669"/>
    <property type="project" value="UniProtKB-UniRule"/>
</dbReference>